<keyword evidence="3" id="KW-0732">Signal</keyword>
<feature type="chain" id="PRO_5018189292" evidence="3">
    <location>
        <begin position="20"/>
        <end position="330"/>
    </location>
</feature>
<evidence type="ECO:0000313" key="4">
    <source>
        <dbReference type="EMBL" id="RPE09074.1"/>
    </source>
</evidence>
<accession>A0A3N4QBE5</accession>
<dbReference type="AlphaFoldDB" id="A0A3N4QBE5"/>
<comment type="caution">
    <text evidence="4">The sequence shown here is derived from an EMBL/GenBank/DDBJ whole genome shotgun (WGS) entry which is preliminary data.</text>
</comment>
<evidence type="ECO:0000256" key="2">
    <source>
        <dbReference type="SAM" id="Phobius"/>
    </source>
</evidence>
<reference evidence="4 5" key="1">
    <citation type="submission" date="2018-11" db="EMBL/GenBank/DDBJ databases">
        <title>Chitinophaga lutea sp.nov., isolate from arsenic contaminated soil.</title>
        <authorList>
            <person name="Zong Y."/>
        </authorList>
    </citation>
    <scope>NUCLEOTIDE SEQUENCE [LARGE SCALE GENOMIC DNA]</scope>
    <source>
        <strain evidence="4 5">ZY74</strain>
    </source>
</reference>
<proteinExistence type="predicted"/>
<dbReference type="Pfam" id="PF09935">
    <property type="entry name" value="DUF2167"/>
    <property type="match status" value="1"/>
</dbReference>
<dbReference type="InterPro" id="IPR018682">
    <property type="entry name" value="DUF2167_membr"/>
</dbReference>
<dbReference type="RefSeq" id="WP_123848074.1">
    <property type="nucleotide sequence ID" value="NZ_RPDH01000002.1"/>
</dbReference>
<sequence>MKIWTLLAAFLAIFTTAHAQLDTTGPRTATEAATEEEPELTEAQLKALTDSINASFTYKTGKVILGNGVVLEVPAGFRYLDVPQSHRVLEEIWGNPKNETLGMLFPADRGPMDESGWAFNIDFEDIGFVKDEDADKIDYDDMLKQLKKETAEANPDRIKEGYPSVEFIGWAAAPFYDKANKTLHWAKEIKFGESEEHTLNYNVRILGRKGVLSMNAIGVMNQLPEIKQHIPAILKSTTFEAGHAYADFDPKVDEVAAWTIGGLVAGKVLAKVGFFAIIAKFGKFIVMGLIGVGAAAYKYITGRRRKEEEVQPEPAPVAAAGGEPEDEPKA</sequence>
<keyword evidence="2" id="KW-1133">Transmembrane helix</keyword>
<name>A0A3N4QBE5_9BACT</name>
<dbReference type="OrthoDB" id="196355at2"/>
<gene>
    <name evidence="4" type="ORF">EGT74_18880</name>
</gene>
<organism evidence="4 5">
    <name type="scientific">Chitinophaga lutea</name>
    <dbReference type="NCBI Taxonomy" id="2488634"/>
    <lineage>
        <taxon>Bacteria</taxon>
        <taxon>Pseudomonadati</taxon>
        <taxon>Bacteroidota</taxon>
        <taxon>Chitinophagia</taxon>
        <taxon>Chitinophagales</taxon>
        <taxon>Chitinophagaceae</taxon>
        <taxon>Chitinophaga</taxon>
    </lineage>
</organism>
<feature type="region of interest" description="Disordered" evidence="1">
    <location>
        <begin position="304"/>
        <end position="330"/>
    </location>
</feature>
<protein>
    <submittedName>
        <fullName evidence="4">DUF2167 domain-containing protein</fullName>
    </submittedName>
</protein>
<keyword evidence="2" id="KW-0812">Transmembrane</keyword>
<feature type="transmembrane region" description="Helical" evidence="2">
    <location>
        <begin position="272"/>
        <end position="297"/>
    </location>
</feature>
<dbReference type="EMBL" id="RPDH01000002">
    <property type="protein sequence ID" value="RPE09074.1"/>
    <property type="molecule type" value="Genomic_DNA"/>
</dbReference>
<evidence type="ECO:0000313" key="5">
    <source>
        <dbReference type="Proteomes" id="UP000278351"/>
    </source>
</evidence>
<dbReference type="Proteomes" id="UP000278351">
    <property type="component" value="Unassembled WGS sequence"/>
</dbReference>
<keyword evidence="2" id="KW-0472">Membrane</keyword>
<feature type="signal peptide" evidence="3">
    <location>
        <begin position="1"/>
        <end position="19"/>
    </location>
</feature>
<evidence type="ECO:0000256" key="1">
    <source>
        <dbReference type="SAM" id="MobiDB-lite"/>
    </source>
</evidence>
<keyword evidence="5" id="KW-1185">Reference proteome</keyword>
<evidence type="ECO:0000256" key="3">
    <source>
        <dbReference type="SAM" id="SignalP"/>
    </source>
</evidence>